<reference evidence="2" key="1">
    <citation type="journal article" date="2019" name="Int. J. Syst. Evol. Microbiol.">
        <title>The Global Catalogue of Microorganisms (GCM) 10K type strain sequencing project: providing services to taxonomists for standard genome sequencing and annotation.</title>
        <authorList>
            <consortium name="The Broad Institute Genomics Platform"/>
            <consortium name="The Broad Institute Genome Sequencing Center for Infectious Disease"/>
            <person name="Wu L."/>
            <person name="Ma J."/>
        </authorList>
    </citation>
    <scope>NUCLEOTIDE SEQUENCE [LARGE SCALE GENOMIC DNA]</scope>
    <source>
        <strain evidence="2">JCM 18053</strain>
    </source>
</reference>
<evidence type="ECO:0000313" key="2">
    <source>
        <dbReference type="Proteomes" id="UP001499852"/>
    </source>
</evidence>
<protein>
    <recommendedName>
        <fullName evidence="3">DUF2971 family protein</fullName>
    </recommendedName>
</protein>
<dbReference type="EMBL" id="BAABIA010000006">
    <property type="protein sequence ID" value="GAA5143101.1"/>
    <property type="molecule type" value="Genomic_DNA"/>
</dbReference>
<name>A0ABP9P9P5_9BACT</name>
<evidence type="ECO:0008006" key="3">
    <source>
        <dbReference type="Google" id="ProtNLM"/>
    </source>
</evidence>
<organism evidence="1 2">
    <name type="scientific">Prosthecobacter algae</name>
    <dbReference type="NCBI Taxonomy" id="1144682"/>
    <lineage>
        <taxon>Bacteria</taxon>
        <taxon>Pseudomonadati</taxon>
        <taxon>Verrucomicrobiota</taxon>
        <taxon>Verrucomicrobiia</taxon>
        <taxon>Verrucomicrobiales</taxon>
        <taxon>Verrucomicrobiaceae</taxon>
        <taxon>Prosthecobacter</taxon>
    </lineage>
</organism>
<dbReference type="Pfam" id="PF11185">
    <property type="entry name" value="DUF2971"/>
    <property type="match status" value="1"/>
</dbReference>
<gene>
    <name evidence="1" type="ORF">GCM10023213_30190</name>
</gene>
<proteinExistence type="predicted"/>
<dbReference type="Proteomes" id="UP001499852">
    <property type="component" value="Unassembled WGS sequence"/>
</dbReference>
<keyword evidence="2" id="KW-1185">Reference proteome</keyword>
<dbReference type="RefSeq" id="WP_345737208.1">
    <property type="nucleotide sequence ID" value="NZ_BAABIA010000006.1"/>
</dbReference>
<accession>A0ABP9P9P5</accession>
<comment type="caution">
    <text evidence="1">The sequence shown here is derived from an EMBL/GenBank/DDBJ whole genome shotgun (WGS) entry which is preliminary data.</text>
</comment>
<dbReference type="InterPro" id="IPR021352">
    <property type="entry name" value="DUF2971"/>
</dbReference>
<sequence>MSNSKAPKTLYHYCPAQSFMAIAESGVLRMSHSSGMNDSHELRHVELIIEHLLKEKPEWIASEYIKNVLEIFQGHGRDLYMVSFSEEPDSLSQWRGYADDGSGYNIGFNIECLPIQGILQPNLGSLIEKCLFKIDYNQGKISKQIFNLFEEHKSVPNEELIFSSILVSSILTQWAFQHKNAAFKEEREWRAVYWPRSLGSQLSTPTVIDPMTAGYRNSKYGLIPFYDYTFRTSTKTSISHVLLGPRNPSEPAFVKAYLKKTGYGDVEVQRSEASYR</sequence>
<evidence type="ECO:0000313" key="1">
    <source>
        <dbReference type="EMBL" id="GAA5143101.1"/>
    </source>
</evidence>